<evidence type="ECO:0000256" key="1">
    <source>
        <dbReference type="SAM" id="MobiDB-lite"/>
    </source>
</evidence>
<accession>Q8N964</accession>
<sequence>MNGGPQKRCKVEHRSRGGREASALGLVPRLLRGLWVIRKVLEESEWGNISMRRERVRCGQAVSSASLRVSLGPVKGDCVLEVMLHLLSSAQHSGETASSQRPLTAPSTKTTGPSQAQSSLTCMENVMPFSQSFPLAFCSSVTSMIICSWFHSFSPPDGPVP</sequence>
<reference evidence="2" key="1">
    <citation type="journal article" date="2004" name="Nat. Genet.">
        <title>Complete sequencing and characterization of 21,243 full-length human cDNAs.</title>
        <authorList>
            <person name="Ota T."/>
            <person name="Suzuki Y."/>
            <person name="Nishikawa T."/>
            <person name="Otsuki T."/>
            <person name="Sugiyama T."/>
            <person name="Irie R."/>
            <person name="Wakamatsu A."/>
            <person name="Hayashi K."/>
            <person name="Sato H."/>
            <person name="Nagai K."/>
            <person name="Kimura K."/>
            <person name="Makita H."/>
            <person name="Sekine M."/>
            <person name="Obayashi M."/>
            <person name="Nishi T."/>
            <person name="Shibahara T."/>
            <person name="Tanaka T."/>
            <person name="Ishii S."/>
            <person name="Yamamoto J."/>
            <person name="Saito K."/>
            <person name="Kawai Y."/>
            <person name="Isono Y."/>
            <person name="Nakamura Y."/>
            <person name="Nagahari K."/>
            <person name="Murakami K."/>
            <person name="Yasuda T."/>
            <person name="Iwayanagi T."/>
            <person name="Wagatsuma M."/>
            <person name="Shiratori A."/>
            <person name="Sudo H."/>
            <person name="Hosoiri T."/>
            <person name="Kaku Y."/>
            <person name="Kodaira H."/>
            <person name="Kondo H."/>
            <person name="Sugawara M."/>
            <person name="Takahashi M."/>
            <person name="Kanda K."/>
            <person name="Yokoi T."/>
            <person name="Furuya T."/>
            <person name="Kikkawa E."/>
            <person name="Omura Y."/>
            <person name="Abe K."/>
            <person name="Kamihara K."/>
            <person name="Katsuta N."/>
            <person name="Sato K."/>
            <person name="Tanikawa M."/>
            <person name="Yamazaki M."/>
            <person name="Ninomiya K."/>
            <person name="Ishibashi T."/>
            <person name="Yamashita H."/>
            <person name="Murakawa K."/>
            <person name="Fujimori K."/>
            <person name="Tanai H."/>
            <person name="Kimata M."/>
            <person name="Watanabe M."/>
            <person name="Hiraoka S."/>
            <person name="Chiba Y."/>
            <person name="Ishida S."/>
            <person name="Ono Y."/>
            <person name="Takiguchi S."/>
            <person name="Watanabe S."/>
            <person name="Yosida M."/>
            <person name="Hotuta T."/>
            <person name="Kusano J."/>
            <person name="Kanehori K."/>
            <person name="Takahashi-Fujii A."/>
            <person name="Hara H."/>
            <person name="Tanase T."/>
            <person name="Nomura Y."/>
            <person name="Togiya S."/>
            <person name="Komai F."/>
            <person name="Hara R."/>
            <person name="Takeuchi K."/>
            <person name="Arita M."/>
            <person name="Imose N."/>
            <person name="Musashino K."/>
            <person name="Yuuki H."/>
            <person name="Oshima A."/>
            <person name="Sasaki N."/>
            <person name="Aotsuka S."/>
            <person name="Yoshikawa Y."/>
            <person name="Matsunawa H."/>
            <person name="Ichihara T."/>
            <person name="Shiohata N."/>
            <person name="Sano S."/>
            <person name="Moriya S."/>
            <person name="Momiyama H."/>
            <person name="Satoh N."/>
            <person name="Takami S."/>
            <person name="Terashima Y."/>
            <person name="Suzuki O."/>
            <person name="Nakagawa S."/>
            <person name="Senoh A."/>
            <person name="Mizoguchi H."/>
            <person name="Goto Y."/>
            <person name="Shimizu F."/>
            <person name="Wakebe H."/>
            <person name="Hishigaki H."/>
            <person name="Watanabe T."/>
            <person name="Sugiyama A."/>
            <person name="Takemoto M."/>
            <person name="Kawakami B."/>
            <person name="Yamazaki M."/>
            <person name="Watanabe K."/>
            <person name="Kumagai A."/>
            <person name="Itakura S."/>
            <person name="Fukuzumi Y."/>
            <person name="Fujimori Y."/>
            <person name="Komiyama M."/>
            <person name="Tashiro H."/>
            <person name="Tanigami A."/>
            <person name="Fujiwara T."/>
            <person name="Ono T."/>
            <person name="Yamada K."/>
            <person name="Fujii Y."/>
            <person name="Ozaki K."/>
            <person name="Hirao M."/>
            <person name="Ohmori Y."/>
            <person name="Kawabata A."/>
            <person name="Hikiji T."/>
            <person name="Kobatake N."/>
            <person name="Inagaki H."/>
            <person name="Ikema Y."/>
            <person name="Okamoto S."/>
            <person name="Okitani R."/>
            <person name="Kawakami T."/>
            <person name="Noguchi S."/>
            <person name="Itoh T."/>
            <person name="Shigeta K."/>
            <person name="Senba T."/>
            <person name="Matsumura K."/>
            <person name="Nakajima Y."/>
            <person name="Mizuno T."/>
            <person name="Morinaga M."/>
            <person name="Sasaki M."/>
            <person name="Togashi T."/>
            <person name="Oyama M."/>
            <person name="Hata H."/>
            <person name="Watanabe M."/>
            <person name="Komatsu T."/>
            <person name="Mizushima-Sugano J."/>
            <person name="Satoh T."/>
            <person name="Shirai Y."/>
            <person name="Takahashi Y."/>
            <person name="Nakagawa K."/>
            <person name="Okumura K."/>
            <person name="Nagase T."/>
            <person name="Nomura N."/>
            <person name="Kikuchi H."/>
            <person name="Masuho Y."/>
            <person name="Yamashita R."/>
            <person name="Nakai K."/>
            <person name="Yada T."/>
            <person name="Nakamura Y."/>
            <person name="Ohara O."/>
            <person name="Isogai T."/>
            <person name="Sugano S."/>
        </authorList>
    </citation>
    <scope>NUCLEOTIDE SEQUENCE</scope>
    <source>
        <tissue evidence="2">Brain</tissue>
    </source>
</reference>
<name>Q8N964_HUMAN</name>
<evidence type="ECO:0000313" key="2">
    <source>
        <dbReference type="EMBL" id="BAC04592.1"/>
    </source>
</evidence>
<feature type="region of interest" description="Disordered" evidence="1">
    <location>
        <begin position="93"/>
        <end position="117"/>
    </location>
</feature>
<protein>
    <submittedName>
        <fullName evidence="2">cDNA FLJ38303 fis, clone FCBBF3017873</fullName>
    </submittedName>
</protein>
<dbReference type="EMBL" id="AK095622">
    <property type="protein sequence ID" value="BAC04592.1"/>
    <property type="molecule type" value="mRNA"/>
</dbReference>
<dbReference type="AlphaFoldDB" id="Q8N964"/>
<organism evidence="2">
    <name type="scientific">Homo sapiens</name>
    <name type="common">Human</name>
    <dbReference type="NCBI Taxonomy" id="9606"/>
    <lineage>
        <taxon>Eukaryota</taxon>
        <taxon>Metazoa</taxon>
        <taxon>Chordata</taxon>
        <taxon>Craniata</taxon>
        <taxon>Vertebrata</taxon>
        <taxon>Euteleostomi</taxon>
        <taxon>Mammalia</taxon>
        <taxon>Eutheria</taxon>
        <taxon>Euarchontoglires</taxon>
        <taxon>Primates</taxon>
        <taxon>Haplorrhini</taxon>
        <taxon>Catarrhini</taxon>
        <taxon>Hominidae</taxon>
        <taxon>Homo</taxon>
    </lineage>
</organism>
<proteinExistence type="evidence at transcript level"/>